<gene>
    <name evidence="1" type="ORF">MZO42_00420</name>
</gene>
<dbReference type="InterPro" id="IPR006439">
    <property type="entry name" value="HAD-SF_hydro_IA"/>
</dbReference>
<dbReference type="PANTHER" id="PTHR43434:SF16">
    <property type="entry name" value="BLL8046 PROTEIN"/>
    <property type="match status" value="1"/>
</dbReference>
<dbReference type="InterPro" id="IPR023198">
    <property type="entry name" value="PGP-like_dom2"/>
</dbReference>
<dbReference type="SUPFAM" id="SSF56784">
    <property type="entry name" value="HAD-like"/>
    <property type="match status" value="1"/>
</dbReference>
<evidence type="ECO:0000313" key="1">
    <source>
        <dbReference type="EMBL" id="MDT8757148.1"/>
    </source>
</evidence>
<dbReference type="Gene3D" id="1.10.150.240">
    <property type="entry name" value="Putative phosphatase, domain 2"/>
    <property type="match status" value="1"/>
</dbReference>
<protein>
    <submittedName>
        <fullName evidence="1">HAD family hydrolase</fullName>
    </submittedName>
</protein>
<dbReference type="NCBIfam" id="TIGR01549">
    <property type="entry name" value="HAD-SF-IA-v1"/>
    <property type="match status" value="1"/>
</dbReference>
<comment type="caution">
    <text evidence="1">The sequence shown here is derived from an EMBL/GenBank/DDBJ whole genome shotgun (WGS) entry which is preliminary data.</text>
</comment>
<dbReference type="InterPro" id="IPR050155">
    <property type="entry name" value="HAD-like_hydrolase_sf"/>
</dbReference>
<dbReference type="PANTHER" id="PTHR43434">
    <property type="entry name" value="PHOSPHOGLYCOLATE PHOSPHATASE"/>
    <property type="match status" value="1"/>
</dbReference>
<dbReference type="InterPro" id="IPR036412">
    <property type="entry name" value="HAD-like_sf"/>
</dbReference>
<dbReference type="SFLD" id="SFLDG01129">
    <property type="entry name" value="C1.5:_HAD__Beta-PGM__Phosphata"/>
    <property type="match status" value="1"/>
</dbReference>
<dbReference type="InterPro" id="IPR023214">
    <property type="entry name" value="HAD_sf"/>
</dbReference>
<dbReference type="Gene3D" id="3.40.50.1000">
    <property type="entry name" value="HAD superfamily/HAD-like"/>
    <property type="match status" value="1"/>
</dbReference>
<dbReference type="SFLD" id="SFLDG01135">
    <property type="entry name" value="C1.5.6:_HAD__Beta-PGM__Phospha"/>
    <property type="match status" value="1"/>
</dbReference>
<proteinExistence type="predicted"/>
<sequence>MPIAAVLFDLDGTLVDSNDFHIRAWQQAFRDAGHPIPVDAIRGQIGKGGDNLVPALLPGLPQAEQEALASAEGEIFQRDHLAQVRPFPRARDLLARVRDAGSRIVLASSAGAEQLDHYVDLLDARALIHAATSKDDVDRSKPDPDIFAAALRQADVAPEQAIAIGDTRWDVLAAAKCGIRSLGVLSGGTPERELREAGAVAVYPDVAALLDAYEASPLAR</sequence>
<dbReference type="EMBL" id="JALMLT010000001">
    <property type="protein sequence ID" value="MDT8757148.1"/>
    <property type="molecule type" value="Genomic_DNA"/>
</dbReference>
<organism evidence="1">
    <name type="scientific">Sphingomonas psychrotolerans</name>
    <dbReference type="NCBI Taxonomy" id="1327635"/>
    <lineage>
        <taxon>Bacteria</taxon>
        <taxon>Pseudomonadati</taxon>
        <taxon>Pseudomonadota</taxon>
        <taxon>Alphaproteobacteria</taxon>
        <taxon>Sphingomonadales</taxon>
        <taxon>Sphingomonadaceae</taxon>
        <taxon>Sphingomonas</taxon>
    </lineage>
</organism>
<reference evidence="1" key="1">
    <citation type="submission" date="2022-04" db="EMBL/GenBank/DDBJ databases">
        <title>Tomato heritable bacteria conferring resistance against bacterial wilt.</title>
        <authorList>
            <person name="Yin J."/>
        </authorList>
    </citation>
    <scope>NUCLEOTIDE SEQUENCE</scope>
    <source>
        <strain evidence="1">Cra20</strain>
    </source>
</reference>
<keyword evidence="1" id="KW-0378">Hydrolase</keyword>
<accession>A0ABU3MYE8</accession>
<dbReference type="NCBIfam" id="TIGR01509">
    <property type="entry name" value="HAD-SF-IA-v3"/>
    <property type="match status" value="1"/>
</dbReference>
<name>A0ABU3MYE8_9SPHN</name>
<dbReference type="Pfam" id="PF00702">
    <property type="entry name" value="Hydrolase"/>
    <property type="match status" value="1"/>
</dbReference>
<dbReference type="GO" id="GO:0016787">
    <property type="term" value="F:hydrolase activity"/>
    <property type="evidence" value="ECO:0007669"/>
    <property type="project" value="UniProtKB-KW"/>
</dbReference>
<dbReference type="SFLD" id="SFLDS00003">
    <property type="entry name" value="Haloacid_Dehalogenase"/>
    <property type="match status" value="1"/>
</dbReference>